<organism evidence="1 2">
    <name type="scientific">Candidatus Magnetoglobus multicellularis str. Araruama</name>
    <dbReference type="NCBI Taxonomy" id="890399"/>
    <lineage>
        <taxon>Bacteria</taxon>
        <taxon>Pseudomonadati</taxon>
        <taxon>Thermodesulfobacteriota</taxon>
        <taxon>Desulfobacteria</taxon>
        <taxon>Desulfobacterales</taxon>
        <taxon>Desulfobacteraceae</taxon>
        <taxon>Candidatus Magnetoglobus</taxon>
    </lineage>
</organism>
<accession>A0A1V1NUU8</accession>
<comment type="caution">
    <text evidence="1">The sequence shown here is derived from an EMBL/GenBank/DDBJ whole genome shotgun (WGS) entry which is preliminary data.</text>
</comment>
<evidence type="ECO:0000313" key="2">
    <source>
        <dbReference type="Proteomes" id="UP000189670"/>
    </source>
</evidence>
<dbReference type="Proteomes" id="UP000189670">
    <property type="component" value="Unassembled WGS sequence"/>
</dbReference>
<reference evidence="2" key="1">
    <citation type="submission" date="2012-11" db="EMBL/GenBank/DDBJ databases">
        <authorList>
            <person name="Lucero-Rivera Y.E."/>
            <person name="Tovar-Ramirez D."/>
        </authorList>
    </citation>
    <scope>NUCLEOTIDE SEQUENCE [LARGE SCALE GENOMIC DNA]</scope>
    <source>
        <strain evidence="2">Araruama</strain>
    </source>
</reference>
<proteinExistence type="predicted"/>
<name>A0A1V1NUU8_9BACT</name>
<dbReference type="EMBL" id="ATBP01002053">
    <property type="protein sequence ID" value="ETR66338.1"/>
    <property type="molecule type" value="Genomic_DNA"/>
</dbReference>
<evidence type="ECO:0000313" key="1">
    <source>
        <dbReference type="EMBL" id="ETR66338.1"/>
    </source>
</evidence>
<sequence>MSYSKNYTFNMNSDITITVHFFPETDWETRLHVERLTDKDDYSYDNGRYSVIIGVSEQDYTNAAPPVPPKYPCDMIIFDELLNEMKKDIRKNSHHEYKWDIAVDPHGNIETPLFPKSSVMTWNPLNFSPEGKYILKSNMDETPEIVVPDMRLIHEYTVTGKSHMLFSIIWKKFKTFEFHLQKGWNLISLPIIPENTDLTKLFPDYEAAFGYKNGAYYQVTNIIPGTGYWLKISAQNMYSISGQPYPSYTIDLSGGWHLIGCAFDEMKPEADSSISVIYRYVNGGYVQAFTLLPGFGYWIKIDE</sequence>
<gene>
    <name evidence="1" type="ORF">OMM_05700</name>
</gene>
<protein>
    <submittedName>
        <fullName evidence="1">Uncharacterized protein</fullName>
    </submittedName>
</protein>
<dbReference type="AlphaFoldDB" id="A0A1V1NUU8"/>